<sequence>MISLAVAAVVAFCLGLLYKKAMVTKQKKRILRLEDEMLSNHSTILGLEKKIAELQKESENYKPTDRNLKIS</sequence>
<evidence type="ECO:0000313" key="2">
    <source>
        <dbReference type="Proteomes" id="UP000199031"/>
    </source>
</evidence>
<gene>
    <name evidence="1" type="ORF">SAMN05444277_106305</name>
</gene>
<dbReference type="OrthoDB" id="680798at2"/>
<dbReference type="AlphaFoldDB" id="A0A1I5WP48"/>
<keyword evidence="2" id="KW-1185">Reference proteome</keyword>
<dbReference type="Proteomes" id="UP000199031">
    <property type="component" value="Unassembled WGS sequence"/>
</dbReference>
<protein>
    <submittedName>
        <fullName evidence="1">Uncharacterized protein</fullName>
    </submittedName>
</protein>
<accession>A0A1I5WP48</accession>
<dbReference type="RefSeq" id="WP_090658760.1">
    <property type="nucleotide sequence ID" value="NZ_FOXQ01000006.1"/>
</dbReference>
<name>A0A1I5WP48_9BACT</name>
<evidence type="ECO:0000313" key="1">
    <source>
        <dbReference type="EMBL" id="SFQ21278.1"/>
    </source>
</evidence>
<reference evidence="1 2" key="1">
    <citation type="submission" date="2016-10" db="EMBL/GenBank/DDBJ databases">
        <authorList>
            <person name="de Groot N.N."/>
        </authorList>
    </citation>
    <scope>NUCLEOTIDE SEQUENCE [LARGE SCALE GENOMIC DNA]</scope>
    <source>
        <strain evidence="1 2">DSM 28286</strain>
    </source>
</reference>
<proteinExistence type="predicted"/>
<dbReference type="EMBL" id="FOXQ01000006">
    <property type="protein sequence ID" value="SFQ21278.1"/>
    <property type="molecule type" value="Genomic_DNA"/>
</dbReference>
<organism evidence="1 2">
    <name type="scientific">Parafilimonas terrae</name>
    <dbReference type="NCBI Taxonomy" id="1465490"/>
    <lineage>
        <taxon>Bacteria</taxon>
        <taxon>Pseudomonadati</taxon>
        <taxon>Bacteroidota</taxon>
        <taxon>Chitinophagia</taxon>
        <taxon>Chitinophagales</taxon>
        <taxon>Chitinophagaceae</taxon>
        <taxon>Parafilimonas</taxon>
    </lineage>
</organism>